<evidence type="ECO:0000256" key="13">
    <source>
        <dbReference type="SAM" id="MobiDB-lite"/>
    </source>
</evidence>
<gene>
    <name evidence="16" type="ORF">AALO_G00284090</name>
</gene>
<comment type="similarity">
    <text evidence="2">Belongs to the krueppel C2H2-type zinc-finger protein family.</text>
</comment>
<evidence type="ECO:0000313" key="17">
    <source>
        <dbReference type="Proteomes" id="UP000823561"/>
    </source>
</evidence>
<evidence type="ECO:0000256" key="3">
    <source>
        <dbReference type="ARBA" id="ARBA00022723"/>
    </source>
</evidence>
<dbReference type="SMART" id="SM00355">
    <property type="entry name" value="ZnF_C2H2"/>
    <property type="match status" value="3"/>
</dbReference>
<dbReference type="PROSITE" id="PS00028">
    <property type="entry name" value="ZINC_FINGER_C2H2_1"/>
    <property type="match status" value="2"/>
</dbReference>
<dbReference type="FunFam" id="3.30.160.60:FF:001954">
    <property type="entry name" value="Zinc finger protein 787"/>
    <property type="match status" value="1"/>
</dbReference>
<dbReference type="GO" id="GO:0005634">
    <property type="term" value="C:nucleus"/>
    <property type="evidence" value="ECO:0007669"/>
    <property type="project" value="UniProtKB-SubCell"/>
</dbReference>
<evidence type="ECO:0000256" key="10">
    <source>
        <dbReference type="ARBA" id="ARBA00023242"/>
    </source>
</evidence>
<keyword evidence="10" id="KW-0539">Nucleus</keyword>
<dbReference type="SUPFAM" id="SSF57667">
    <property type="entry name" value="beta-beta-alpha zinc fingers"/>
    <property type="match status" value="2"/>
</dbReference>
<evidence type="ECO:0000313" key="16">
    <source>
        <dbReference type="EMBL" id="KAG5263236.1"/>
    </source>
</evidence>
<dbReference type="Proteomes" id="UP000823561">
    <property type="component" value="Chromosome 22"/>
</dbReference>
<evidence type="ECO:0000256" key="6">
    <source>
        <dbReference type="ARBA" id="ARBA00022833"/>
    </source>
</evidence>
<organism evidence="16 17">
    <name type="scientific">Alosa alosa</name>
    <name type="common">allis shad</name>
    <dbReference type="NCBI Taxonomy" id="278164"/>
    <lineage>
        <taxon>Eukaryota</taxon>
        <taxon>Metazoa</taxon>
        <taxon>Chordata</taxon>
        <taxon>Craniata</taxon>
        <taxon>Vertebrata</taxon>
        <taxon>Euteleostomi</taxon>
        <taxon>Actinopterygii</taxon>
        <taxon>Neopterygii</taxon>
        <taxon>Teleostei</taxon>
        <taxon>Clupei</taxon>
        <taxon>Clupeiformes</taxon>
        <taxon>Clupeoidei</taxon>
        <taxon>Clupeidae</taxon>
        <taxon>Alosa</taxon>
    </lineage>
</organism>
<dbReference type="PROSITE" id="PS50157">
    <property type="entry name" value="ZINC_FINGER_C2H2_2"/>
    <property type="match status" value="2"/>
</dbReference>
<keyword evidence="14" id="KW-0732">Signal</keyword>
<name>A0AAV6FN72_9TELE</name>
<evidence type="ECO:0000256" key="14">
    <source>
        <dbReference type="SAM" id="SignalP"/>
    </source>
</evidence>
<keyword evidence="4" id="KW-0677">Repeat</keyword>
<accession>A0AAV6FN72</accession>
<evidence type="ECO:0000256" key="8">
    <source>
        <dbReference type="ARBA" id="ARBA00023125"/>
    </source>
</evidence>
<dbReference type="EMBL" id="JADWDJ010000022">
    <property type="protein sequence ID" value="KAG5263236.1"/>
    <property type="molecule type" value="Genomic_DNA"/>
</dbReference>
<dbReference type="GO" id="GO:0000981">
    <property type="term" value="F:DNA-binding transcription factor activity, RNA polymerase II-specific"/>
    <property type="evidence" value="ECO:0007669"/>
    <property type="project" value="TreeGrafter"/>
</dbReference>
<evidence type="ECO:0000256" key="11">
    <source>
        <dbReference type="ARBA" id="ARBA00038474"/>
    </source>
</evidence>
<dbReference type="GO" id="GO:0008270">
    <property type="term" value="F:zinc ion binding"/>
    <property type="evidence" value="ECO:0007669"/>
    <property type="project" value="UniProtKB-KW"/>
</dbReference>
<keyword evidence="3" id="KW-0479">Metal-binding</keyword>
<feature type="compositionally biased region" description="Low complexity" evidence="13">
    <location>
        <begin position="109"/>
        <end position="121"/>
    </location>
</feature>
<evidence type="ECO:0000259" key="15">
    <source>
        <dbReference type="PROSITE" id="PS50157"/>
    </source>
</evidence>
<dbReference type="Pfam" id="PF00096">
    <property type="entry name" value="zf-C2H2"/>
    <property type="match status" value="2"/>
</dbReference>
<dbReference type="InterPro" id="IPR036236">
    <property type="entry name" value="Znf_C2H2_sf"/>
</dbReference>
<keyword evidence="7" id="KW-0805">Transcription regulation</keyword>
<dbReference type="GO" id="GO:0000978">
    <property type="term" value="F:RNA polymerase II cis-regulatory region sequence-specific DNA binding"/>
    <property type="evidence" value="ECO:0007669"/>
    <property type="project" value="TreeGrafter"/>
</dbReference>
<keyword evidence="8" id="KW-0238">DNA-binding</keyword>
<dbReference type="Gene3D" id="3.30.160.60">
    <property type="entry name" value="Classic Zinc Finger"/>
    <property type="match status" value="2"/>
</dbReference>
<dbReference type="AlphaFoldDB" id="A0AAV6FN72"/>
<sequence>MGQGVCVEHHTEHGAPKACVLSLLLFTLLTHDCTATYSNNHIVKFADDTTLVGLITKGGETQYRLEVDLLTHVVQGQQPPAERNSPTGEEWADWTHHLDQNSGTAVDPQNQLQNQQNQRNQSLSCASALGFKSDEQTPTPEPAAPPTCVSVKTEWADDAPEPNSQSQQSSGADVKTELLLTRTIKMESEEMVLFSELHPVAMEATPIQAPPPDTVAVETVVFAEHHLDCSTARTVDLPSAGGAITNASHRQTSPTAPHPTLRPPHPIDVRPPHPTGAAPFTHNPLARPRPLLTAQRHGNPVGGPAVGRGQAGGGRCAVSFPCQQCGKQFVHRSRLRVHMLIHTGEKPYACQRCGKRFNNDGTLKNHQRVHTQLRLHSCPLCSMRFKDAYTCRKHLEVAPNSEHFTDHLVS</sequence>
<evidence type="ECO:0000256" key="7">
    <source>
        <dbReference type="ARBA" id="ARBA00023015"/>
    </source>
</evidence>
<dbReference type="FunFam" id="3.30.160.60:FF:000345">
    <property type="entry name" value="Zinc finger protein Gfi-1"/>
    <property type="match status" value="1"/>
</dbReference>
<evidence type="ECO:0000256" key="9">
    <source>
        <dbReference type="ARBA" id="ARBA00023163"/>
    </source>
</evidence>
<dbReference type="PANTHER" id="PTHR23233">
    <property type="entry name" value="SAL-LIKE PROTEIN"/>
    <property type="match status" value="1"/>
</dbReference>
<comment type="caution">
    <text evidence="16">The sequence shown here is derived from an EMBL/GenBank/DDBJ whole genome shotgun (WGS) entry which is preliminary data.</text>
</comment>
<dbReference type="InterPro" id="IPR051565">
    <property type="entry name" value="Sal_C2H2-zinc-finger"/>
</dbReference>
<keyword evidence="9" id="KW-0804">Transcription</keyword>
<protein>
    <recommendedName>
        <fullName evidence="15">C2H2-type domain-containing protein</fullName>
    </recommendedName>
</protein>
<feature type="region of interest" description="Disordered" evidence="13">
    <location>
        <begin position="99"/>
        <end position="122"/>
    </location>
</feature>
<reference evidence="16" key="1">
    <citation type="submission" date="2020-10" db="EMBL/GenBank/DDBJ databases">
        <title>Chromosome-scale genome assembly of the Allis shad, Alosa alosa.</title>
        <authorList>
            <person name="Margot Z."/>
            <person name="Christophe K."/>
            <person name="Cabau C."/>
            <person name="Louis A."/>
            <person name="Berthelot C."/>
            <person name="Parey E."/>
            <person name="Roest Crollius H."/>
            <person name="Montfort J."/>
            <person name="Robinson-Rechavi M."/>
            <person name="Bucao C."/>
            <person name="Bouchez O."/>
            <person name="Gislard M."/>
            <person name="Lluch J."/>
            <person name="Milhes M."/>
            <person name="Lampietro C."/>
            <person name="Lopez Roques C."/>
            <person name="Donnadieu C."/>
            <person name="Braasch I."/>
            <person name="Desvignes T."/>
            <person name="Postlethwait J."/>
            <person name="Bobe J."/>
            <person name="Guiguen Y."/>
        </authorList>
    </citation>
    <scope>NUCLEOTIDE SEQUENCE</scope>
    <source>
        <strain evidence="16">M-15738</strain>
        <tissue evidence="16">Blood</tissue>
    </source>
</reference>
<evidence type="ECO:0000256" key="2">
    <source>
        <dbReference type="ARBA" id="ARBA00006991"/>
    </source>
</evidence>
<keyword evidence="5 12" id="KW-0863">Zinc-finger</keyword>
<feature type="signal peptide" evidence="14">
    <location>
        <begin position="1"/>
        <end position="35"/>
    </location>
</feature>
<evidence type="ECO:0000256" key="5">
    <source>
        <dbReference type="ARBA" id="ARBA00022771"/>
    </source>
</evidence>
<feature type="domain" description="C2H2-type" evidence="15">
    <location>
        <begin position="320"/>
        <end position="347"/>
    </location>
</feature>
<dbReference type="PANTHER" id="PTHR23233:SF88">
    <property type="entry name" value="ZINC FINGER PROTEIN 721 ISOFORM X5"/>
    <property type="match status" value="1"/>
</dbReference>
<proteinExistence type="inferred from homology"/>
<comment type="subcellular location">
    <subcellularLocation>
        <location evidence="1">Nucleus</location>
    </subcellularLocation>
</comment>
<evidence type="ECO:0000256" key="4">
    <source>
        <dbReference type="ARBA" id="ARBA00022737"/>
    </source>
</evidence>
<feature type="chain" id="PRO_5043316331" description="C2H2-type domain-containing protein" evidence="14">
    <location>
        <begin position="36"/>
        <end position="410"/>
    </location>
</feature>
<comment type="similarity">
    <text evidence="11">Belongs to the sal C2H2-type zinc-finger protein family.</text>
</comment>
<keyword evidence="17" id="KW-1185">Reference proteome</keyword>
<dbReference type="InterPro" id="IPR013087">
    <property type="entry name" value="Znf_C2H2_type"/>
</dbReference>
<keyword evidence="6" id="KW-0862">Zinc</keyword>
<evidence type="ECO:0000256" key="1">
    <source>
        <dbReference type="ARBA" id="ARBA00004123"/>
    </source>
</evidence>
<evidence type="ECO:0000256" key="12">
    <source>
        <dbReference type="PROSITE-ProRule" id="PRU00042"/>
    </source>
</evidence>
<feature type="domain" description="C2H2-type" evidence="15">
    <location>
        <begin position="348"/>
        <end position="375"/>
    </location>
</feature>